<reference evidence="1" key="2">
    <citation type="journal article" date="2015" name="Fish Shellfish Immunol.">
        <title>Early steps in the European eel (Anguilla anguilla)-Vibrio vulnificus interaction in the gills: Role of the RtxA13 toxin.</title>
        <authorList>
            <person name="Callol A."/>
            <person name="Pajuelo D."/>
            <person name="Ebbesson L."/>
            <person name="Teles M."/>
            <person name="MacKenzie S."/>
            <person name="Amaro C."/>
        </authorList>
    </citation>
    <scope>NUCLEOTIDE SEQUENCE</scope>
</reference>
<proteinExistence type="predicted"/>
<dbReference type="AlphaFoldDB" id="A0A0E9Q5W5"/>
<accession>A0A0E9Q5W5</accession>
<organism evidence="1">
    <name type="scientific">Anguilla anguilla</name>
    <name type="common">European freshwater eel</name>
    <name type="synonym">Muraena anguilla</name>
    <dbReference type="NCBI Taxonomy" id="7936"/>
    <lineage>
        <taxon>Eukaryota</taxon>
        <taxon>Metazoa</taxon>
        <taxon>Chordata</taxon>
        <taxon>Craniata</taxon>
        <taxon>Vertebrata</taxon>
        <taxon>Euteleostomi</taxon>
        <taxon>Actinopterygii</taxon>
        <taxon>Neopterygii</taxon>
        <taxon>Teleostei</taxon>
        <taxon>Anguilliformes</taxon>
        <taxon>Anguillidae</taxon>
        <taxon>Anguilla</taxon>
    </lineage>
</organism>
<protein>
    <submittedName>
        <fullName evidence="1">Uncharacterized protein</fullName>
    </submittedName>
</protein>
<name>A0A0E9Q5W5_ANGAN</name>
<sequence>MNGLTINIQQNNMTVLVEGIHIFK</sequence>
<evidence type="ECO:0000313" key="1">
    <source>
        <dbReference type="EMBL" id="JAH12256.1"/>
    </source>
</evidence>
<reference evidence="1" key="1">
    <citation type="submission" date="2014-11" db="EMBL/GenBank/DDBJ databases">
        <authorList>
            <person name="Amaro Gonzalez C."/>
        </authorList>
    </citation>
    <scope>NUCLEOTIDE SEQUENCE</scope>
</reference>
<dbReference type="EMBL" id="GBXM01096321">
    <property type="protein sequence ID" value="JAH12256.1"/>
    <property type="molecule type" value="Transcribed_RNA"/>
</dbReference>